<comment type="caution">
    <text evidence="10">The sequence shown here is derived from an EMBL/GenBank/DDBJ whole genome shotgun (WGS) entry which is preliminary data.</text>
</comment>
<dbReference type="GO" id="GO:0005524">
    <property type="term" value="F:ATP binding"/>
    <property type="evidence" value="ECO:0007669"/>
    <property type="project" value="UniProtKB-UniRule"/>
</dbReference>
<dbReference type="PANTHER" id="PTHR43033">
    <property type="entry name" value="TRNA(ILE)-LYSIDINE SYNTHASE-RELATED"/>
    <property type="match status" value="1"/>
</dbReference>
<accession>A0A926IJY4</accession>
<dbReference type="SUPFAM" id="SSF56037">
    <property type="entry name" value="PheT/TilS domain"/>
    <property type="match status" value="1"/>
</dbReference>
<dbReference type="EC" id="6.3.4.19" evidence="8"/>
<dbReference type="AlphaFoldDB" id="A0A926IJY4"/>
<comment type="domain">
    <text evidence="8">The N-terminal region contains the highly conserved SGGXDS motif, predicted to be a P-loop motif involved in ATP binding.</text>
</comment>
<feature type="binding site" evidence="8">
    <location>
        <begin position="26"/>
        <end position="31"/>
    </location>
    <ligand>
        <name>ATP</name>
        <dbReference type="ChEBI" id="CHEBI:30616"/>
    </ligand>
</feature>
<comment type="similarity">
    <text evidence="8">Belongs to the tRNA(Ile)-lysidine synthase family.</text>
</comment>
<keyword evidence="2 8" id="KW-0963">Cytoplasm</keyword>
<dbReference type="Gene3D" id="3.40.50.620">
    <property type="entry name" value="HUPs"/>
    <property type="match status" value="1"/>
</dbReference>
<evidence type="ECO:0000256" key="7">
    <source>
        <dbReference type="ARBA" id="ARBA00048539"/>
    </source>
</evidence>
<dbReference type="InterPro" id="IPR014729">
    <property type="entry name" value="Rossmann-like_a/b/a_fold"/>
</dbReference>
<evidence type="ECO:0000256" key="3">
    <source>
        <dbReference type="ARBA" id="ARBA00022598"/>
    </source>
</evidence>
<evidence type="ECO:0000259" key="9">
    <source>
        <dbReference type="SMART" id="SM00977"/>
    </source>
</evidence>
<comment type="subcellular location">
    <subcellularLocation>
        <location evidence="1 8">Cytoplasm</location>
    </subcellularLocation>
</comment>
<dbReference type="SUPFAM" id="SSF52402">
    <property type="entry name" value="Adenine nucleotide alpha hydrolases-like"/>
    <property type="match status" value="1"/>
</dbReference>
<name>A0A926IJY4_9FIRM</name>
<organism evidence="10 11">
    <name type="scientific">Paratissierella segnis</name>
    <dbReference type="NCBI Taxonomy" id="2763679"/>
    <lineage>
        <taxon>Bacteria</taxon>
        <taxon>Bacillati</taxon>
        <taxon>Bacillota</taxon>
        <taxon>Tissierellia</taxon>
        <taxon>Tissierellales</taxon>
        <taxon>Tissierellaceae</taxon>
        <taxon>Paratissierella</taxon>
    </lineage>
</organism>
<evidence type="ECO:0000256" key="8">
    <source>
        <dbReference type="HAMAP-Rule" id="MF_01161"/>
    </source>
</evidence>
<proteinExistence type="inferred from homology"/>
<evidence type="ECO:0000256" key="5">
    <source>
        <dbReference type="ARBA" id="ARBA00022741"/>
    </source>
</evidence>
<dbReference type="GO" id="GO:0006400">
    <property type="term" value="P:tRNA modification"/>
    <property type="evidence" value="ECO:0007669"/>
    <property type="project" value="UniProtKB-UniRule"/>
</dbReference>
<keyword evidence="11" id="KW-1185">Reference proteome</keyword>
<evidence type="ECO:0000313" key="10">
    <source>
        <dbReference type="EMBL" id="MBC8587941.1"/>
    </source>
</evidence>
<dbReference type="NCBIfam" id="TIGR02433">
    <property type="entry name" value="lysidine_TilS_C"/>
    <property type="match status" value="1"/>
</dbReference>
<keyword evidence="5 8" id="KW-0547">Nucleotide-binding</keyword>
<comment type="function">
    <text evidence="8">Ligates lysine onto the cytidine present at position 34 of the AUA codon-specific tRNA(Ile) that contains the anticodon CAU, in an ATP-dependent manner. Cytidine is converted to lysidine, thus changing the amino acid specificity of the tRNA from methionine to isoleucine.</text>
</comment>
<dbReference type="HAMAP" id="MF_01161">
    <property type="entry name" value="tRNA_Ile_lys_synt"/>
    <property type="match status" value="1"/>
</dbReference>
<dbReference type="SUPFAM" id="SSF82829">
    <property type="entry name" value="MesJ substrate recognition domain-like"/>
    <property type="match status" value="1"/>
</dbReference>
<dbReference type="Proteomes" id="UP000601171">
    <property type="component" value="Unassembled WGS sequence"/>
</dbReference>
<dbReference type="CDD" id="cd01992">
    <property type="entry name" value="TilS_N"/>
    <property type="match status" value="1"/>
</dbReference>
<dbReference type="Pfam" id="PF11734">
    <property type="entry name" value="TilS_C"/>
    <property type="match status" value="1"/>
</dbReference>
<feature type="domain" description="Lysidine-tRNA(Ile) synthetase C-terminal" evidence="9">
    <location>
        <begin position="381"/>
        <end position="453"/>
    </location>
</feature>
<evidence type="ECO:0000256" key="1">
    <source>
        <dbReference type="ARBA" id="ARBA00004496"/>
    </source>
</evidence>
<keyword evidence="4 8" id="KW-0819">tRNA processing</keyword>
<dbReference type="InterPro" id="IPR012094">
    <property type="entry name" value="tRNA_Ile_lys_synt"/>
</dbReference>
<dbReference type="InterPro" id="IPR011063">
    <property type="entry name" value="TilS/TtcA_N"/>
</dbReference>
<protein>
    <recommendedName>
        <fullName evidence="8">tRNA(Ile)-lysidine synthase</fullName>
        <ecNumber evidence="8">6.3.4.19</ecNumber>
    </recommendedName>
    <alternativeName>
        <fullName evidence="8">tRNA(Ile)-2-lysyl-cytidine synthase</fullName>
    </alternativeName>
    <alternativeName>
        <fullName evidence="8">tRNA(Ile)-lysidine synthetase</fullName>
    </alternativeName>
</protein>
<dbReference type="GO" id="GO:0005737">
    <property type="term" value="C:cytoplasm"/>
    <property type="evidence" value="ECO:0007669"/>
    <property type="project" value="UniProtKB-SubCell"/>
</dbReference>
<dbReference type="Gene3D" id="3.50.40.10">
    <property type="entry name" value="Phenylalanyl-trna Synthetase, Chain B, domain 3"/>
    <property type="match status" value="1"/>
</dbReference>
<dbReference type="InterPro" id="IPR012795">
    <property type="entry name" value="tRNA_Ile_lys_synt_N"/>
</dbReference>
<keyword evidence="3 8" id="KW-0436">Ligase</keyword>
<dbReference type="SMART" id="SM00977">
    <property type="entry name" value="TilS_C"/>
    <property type="match status" value="1"/>
</dbReference>
<comment type="catalytic activity">
    <reaction evidence="7 8">
        <text>cytidine(34) in tRNA(Ile2) + L-lysine + ATP = lysidine(34) in tRNA(Ile2) + AMP + diphosphate + H(+)</text>
        <dbReference type="Rhea" id="RHEA:43744"/>
        <dbReference type="Rhea" id="RHEA-COMP:10625"/>
        <dbReference type="Rhea" id="RHEA-COMP:10670"/>
        <dbReference type="ChEBI" id="CHEBI:15378"/>
        <dbReference type="ChEBI" id="CHEBI:30616"/>
        <dbReference type="ChEBI" id="CHEBI:32551"/>
        <dbReference type="ChEBI" id="CHEBI:33019"/>
        <dbReference type="ChEBI" id="CHEBI:82748"/>
        <dbReference type="ChEBI" id="CHEBI:83665"/>
        <dbReference type="ChEBI" id="CHEBI:456215"/>
        <dbReference type="EC" id="6.3.4.19"/>
    </reaction>
</comment>
<sequence length="459" mass="53180">MISIVLENIHRYNLITKGDNVVIGLSGGPDSMALLYCLYEIQKELDFNIVAAHVNHGVRGEDALIDQLFTEDVCNRLKIPYHTINVDMNKYGKEKGITAEEAGRELRYGFFRNLLKDLGGGKIAVAHNKNDQAETLLMRIMRGTGIDGLKGMEFKSGDIIRPILNISRDEIEKFIKTNDIETVLDKTNLFPIYSRNKVRLELIPYIEKNFNSNIIEALWRLSQTSSLDVEFLDDYCEKKFKLMVKEIQDDCIIIDGDLFGSEQKGIKQRLLRMFVLKLTGSLQGFTEQHIVLMLDLFTELVTGKQINLPLGLTARVSYDELIIERERSFKYEGFEYKLGMGENYFKDLNLKFKLSLIDNYDGFKMGKDRKYFDFNKIRGNLYIRNRKFGDVFVPLGMVGSKKIKDYFIDKKIPRDKRDRIPLLVDGEDIIWIIGYGISDRYKIDKDTTKILMIEYKYTT</sequence>
<dbReference type="PANTHER" id="PTHR43033:SF1">
    <property type="entry name" value="TRNA(ILE)-LYSIDINE SYNTHASE-RELATED"/>
    <property type="match status" value="1"/>
</dbReference>
<reference evidence="10" key="1">
    <citation type="submission" date="2020-08" db="EMBL/GenBank/DDBJ databases">
        <title>Genome public.</title>
        <authorList>
            <person name="Liu C."/>
            <person name="Sun Q."/>
        </authorList>
    </citation>
    <scope>NUCLEOTIDE SEQUENCE</scope>
    <source>
        <strain evidence="10">BX21</strain>
    </source>
</reference>
<dbReference type="GO" id="GO:0032267">
    <property type="term" value="F:tRNA(Ile)-lysidine synthase activity"/>
    <property type="evidence" value="ECO:0007669"/>
    <property type="project" value="UniProtKB-EC"/>
</dbReference>
<evidence type="ECO:0000313" key="11">
    <source>
        <dbReference type="Proteomes" id="UP000601171"/>
    </source>
</evidence>
<dbReference type="InterPro" id="IPR020825">
    <property type="entry name" value="Phe-tRNA_synthase-like_B3/B4"/>
</dbReference>
<dbReference type="EMBL" id="JACRTG010000016">
    <property type="protein sequence ID" value="MBC8587941.1"/>
    <property type="molecule type" value="Genomic_DNA"/>
</dbReference>
<evidence type="ECO:0000256" key="4">
    <source>
        <dbReference type="ARBA" id="ARBA00022694"/>
    </source>
</evidence>
<keyword evidence="6 8" id="KW-0067">ATP-binding</keyword>
<evidence type="ECO:0000256" key="6">
    <source>
        <dbReference type="ARBA" id="ARBA00022840"/>
    </source>
</evidence>
<dbReference type="NCBIfam" id="TIGR02432">
    <property type="entry name" value="lysidine_TilS_N"/>
    <property type="match status" value="1"/>
</dbReference>
<dbReference type="RefSeq" id="WP_262429385.1">
    <property type="nucleotide sequence ID" value="NZ_JACRTG010000016.1"/>
</dbReference>
<gene>
    <name evidence="8 10" type="primary">tilS</name>
    <name evidence="10" type="ORF">H8707_06785</name>
</gene>
<dbReference type="Pfam" id="PF01171">
    <property type="entry name" value="ATP_bind_3"/>
    <property type="match status" value="1"/>
</dbReference>
<dbReference type="InterPro" id="IPR012796">
    <property type="entry name" value="Lysidine-tRNA-synth_C"/>
</dbReference>
<evidence type="ECO:0000256" key="2">
    <source>
        <dbReference type="ARBA" id="ARBA00022490"/>
    </source>
</evidence>